<feature type="transmembrane region" description="Helical" evidence="1">
    <location>
        <begin position="189"/>
        <end position="210"/>
    </location>
</feature>
<proteinExistence type="predicted"/>
<evidence type="ECO:0000313" key="3">
    <source>
        <dbReference type="Proteomes" id="UP000230709"/>
    </source>
</evidence>
<feature type="transmembrane region" description="Helical" evidence="1">
    <location>
        <begin position="24"/>
        <end position="45"/>
    </location>
</feature>
<keyword evidence="3" id="KW-1185">Reference proteome</keyword>
<dbReference type="STRING" id="595536.GCA_000178815_03149"/>
<dbReference type="Proteomes" id="UP000230709">
    <property type="component" value="Chromosome"/>
</dbReference>
<evidence type="ECO:0000313" key="2">
    <source>
        <dbReference type="EMBL" id="ATQ68182.1"/>
    </source>
</evidence>
<keyword evidence="1" id="KW-1133">Transmembrane helix</keyword>
<sequence length="212" mass="21906">MRTEDLIGALAMDLAPSRLRFRRLFAGALLCGALVAGALFLALLGPRPDIAQAAASLRFLLKFAVTLGLLAAVVGLLLRVAAPGREAGAWALAPFAAPVVLAMAAAAEFALSRGDEWRGLLFGDNAVFCLMLIPLLALGPLAFLLYALRRGAPARPGLAGALAGLAAGALAAALYAAHCVNDSPLFVAAWYSLAIGFVTLLGFALGSRLLRW</sequence>
<gene>
    <name evidence="2" type="ORF">CQW49_10075</name>
</gene>
<dbReference type="RefSeq" id="WP_024749792.1">
    <property type="nucleotide sequence ID" value="NZ_ADVE02000001.1"/>
</dbReference>
<name>A0A2D2CZN2_METT3</name>
<feature type="transmembrane region" description="Helical" evidence="1">
    <location>
        <begin position="57"/>
        <end position="78"/>
    </location>
</feature>
<protein>
    <submittedName>
        <fullName evidence="2">DUF1109 domain-containing protein</fullName>
    </submittedName>
</protein>
<dbReference type="KEGG" id="mtw:CQW49_10075"/>
<dbReference type="Pfam" id="PF06532">
    <property type="entry name" value="NrsF"/>
    <property type="match status" value="1"/>
</dbReference>
<dbReference type="AlphaFoldDB" id="A0A2D2CZN2"/>
<reference evidence="3" key="1">
    <citation type="submission" date="2017-10" db="EMBL/GenBank/DDBJ databases">
        <title>Completed PacBio SMRT sequence of Methylosinus trichosporium OB3b reveals presence of a third large plasmid.</title>
        <authorList>
            <person name="Charles T.C."/>
            <person name="Lynch M.D.J."/>
            <person name="Heil J.R."/>
            <person name="Cheng J."/>
        </authorList>
    </citation>
    <scope>NUCLEOTIDE SEQUENCE [LARGE SCALE GENOMIC DNA]</scope>
    <source>
        <strain evidence="3">OB3b</strain>
    </source>
</reference>
<feature type="transmembrane region" description="Helical" evidence="1">
    <location>
        <begin position="125"/>
        <end position="146"/>
    </location>
</feature>
<dbReference type="InterPro" id="IPR009495">
    <property type="entry name" value="NrsF"/>
</dbReference>
<organism evidence="2 3">
    <name type="scientific">Methylosinus trichosporium (strain ATCC 35070 / NCIMB 11131 / UNIQEM 75 / OB3b)</name>
    <dbReference type="NCBI Taxonomy" id="595536"/>
    <lineage>
        <taxon>Bacteria</taxon>
        <taxon>Pseudomonadati</taxon>
        <taxon>Pseudomonadota</taxon>
        <taxon>Alphaproteobacteria</taxon>
        <taxon>Hyphomicrobiales</taxon>
        <taxon>Methylocystaceae</taxon>
        <taxon>Methylosinus</taxon>
    </lineage>
</organism>
<feature type="transmembrane region" description="Helical" evidence="1">
    <location>
        <begin position="90"/>
        <end position="113"/>
    </location>
</feature>
<dbReference type="EMBL" id="CP023737">
    <property type="protein sequence ID" value="ATQ68182.1"/>
    <property type="molecule type" value="Genomic_DNA"/>
</dbReference>
<feature type="transmembrane region" description="Helical" evidence="1">
    <location>
        <begin position="158"/>
        <end position="177"/>
    </location>
</feature>
<accession>A0A2D2CZN2</accession>
<keyword evidence="1" id="KW-0812">Transmembrane</keyword>
<evidence type="ECO:0000256" key="1">
    <source>
        <dbReference type="SAM" id="Phobius"/>
    </source>
</evidence>
<keyword evidence="1" id="KW-0472">Membrane</keyword>